<dbReference type="SMART" id="SM00220">
    <property type="entry name" value="S_TKc"/>
    <property type="match status" value="1"/>
</dbReference>
<dbReference type="GeneID" id="4567278"/>
<dbReference type="GO" id="GO:0005634">
    <property type="term" value="C:nucleus"/>
    <property type="evidence" value="ECO:0007669"/>
    <property type="project" value="TreeGrafter"/>
</dbReference>
<evidence type="ECO:0000313" key="12">
    <source>
        <dbReference type="Proteomes" id="UP000001261"/>
    </source>
</evidence>
<protein>
    <recommendedName>
        <fullName evidence="1">non-specific serine/threonine protein kinase</fullName>
        <ecNumber evidence="1">2.7.11.1</ecNumber>
    </recommendedName>
</protein>
<reference evidence="12" key="2">
    <citation type="journal article" date="2010" name="Genome Res.">
        <title>Population genomic sequencing of Coccidioides fungi reveals recent hybridization and transposon control.</title>
        <authorList>
            <person name="Neafsey D.E."/>
            <person name="Barker B.M."/>
            <person name="Sharpton T.J."/>
            <person name="Stajich J.E."/>
            <person name="Park D.J."/>
            <person name="Whiston E."/>
            <person name="Hung C.-Y."/>
            <person name="McMahan C."/>
            <person name="White J."/>
            <person name="Sykes S."/>
            <person name="Heiman D."/>
            <person name="Young S."/>
            <person name="Zeng Q."/>
            <person name="Abouelleil A."/>
            <person name="Aftuck L."/>
            <person name="Bessette D."/>
            <person name="Brown A."/>
            <person name="FitzGerald M."/>
            <person name="Lui A."/>
            <person name="Macdonald J.P."/>
            <person name="Priest M."/>
            <person name="Orbach M.J."/>
            <person name="Galgiani J.N."/>
            <person name="Kirkland T.N."/>
            <person name="Cole G.T."/>
            <person name="Birren B.W."/>
            <person name="Henn M.R."/>
            <person name="Taylor J.W."/>
            <person name="Rounsley S.D."/>
        </authorList>
    </citation>
    <scope>GENOME REANNOTATION</scope>
    <source>
        <strain evidence="12">RS</strain>
    </source>
</reference>
<dbReference type="PANTHER" id="PTHR47634:SF9">
    <property type="entry name" value="PROTEIN KINASE DOMAIN-CONTAINING PROTEIN-RELATED"/>
    <property type="match status" value="1"/>
</dbReference>
<feature type="domain" description="Protein kinase" evidence="10">
    <location>
        <begin position="75"/>
        <end position="449"/>
    </location>
</feature>
<dbReference type="KEGG" id="cim:CIMG_00918"/>
<dbReference type="GO" id="GO:0000245">
    <property type="term" value="P:spliceosomal complex assembly"/>
    <property type="evidence" value="ECO:0007669"/>
    <property type="project" value="TreeGrafter"/>
</dbReference>
<proteinExistence type="predicted"/>
<dbReference type="GO" id="GO:0005524">
    <property type="term" value="F:ATP binding"/>
    <property type="evidence" value="ECO:0007669"/>
    <property type="project" value="UniProtKB-UniRule"/>
</dbReference>
<dbReference type="AlphaFoldDB" id="J3KI19"/>
<keyword evidence="4 9" id="KW-0547">Nucleotide-binding</keyword>
<dbReference type="Proteomes" id="UP000001261">
    <property type="component" value="Unassembled WGS sequence"/>
</dbReference>
<reference evidence="12" key="1">
    <citation type="journal article" date="2009" name="Genome Res.">
        <title>Comparative genomic analyses of the human fungal pathogens Coccidioides and their relatives.</title>
        <authorList>
            <person name="Sharpton T.J."/>
            <person name="Stajich J.E."/>
            <person name="Rounsley S.D."/>
            <person name="Gardner M.J."/>
            <person name="Wortman J.R."/>
            <person name="Jordar V.S."/>
            <person name="Maiti R."/>
            <person name="Kodira C.D."/>
            <person name="Neafsey D.E."/>
            <person name="Zeng Q."/>
            <person name="Hung C.-Y."/>
            <person name="McMahan C."/>
            <person name="Muszewska A."/>
            <person name="Grynberg M."/>
            <person name="Mandel M.A."/>
            <person name="Kellner E.M."/>
            <person name="Barker B.M."/>
            <person name="Galgiani J.N."/>
            <person name="Orbach M.J."/>
            <person name="Kirkland T.N."/>
            <person name="Cole G.T."/>
            <person name="Henn M.R."/>
            <person name="Birren B.W."/>
            <person name="Taylor J.W."/>
        </authorList>
    </citation>
    <scope>NUCLEOTIDE SEQUENCE [LARGE SCALE GENOMIC DNA]</scope>
    <source>
        <strain evidence="12">RS</strain>
    </source>
</reference>
<keyword evidence="3" id="KW-0808">Transferase</keyword>
<evidence type="ECO:0000256" key="8">
    <source>
        <dbReference type="ARBA" id="ARBA00048679"/>
    </source>
</evidence>
<evidence type="ECO:0000259" key="10">
    <source>
        <dbReference type="PROSITE" id="PS50011"/>
    </source>
</evidence>
<evidence type="ECO:0000256" key="4">
    <source>
        <dbReference type="ARBA" id="ARBA00022741"/>
    </source>
</evidence>
<evidence type="ECO:0000256" key="3">
    <source>
        <dbReference type="ARBA" id="ARBA00022679"/>
    </source>
</evidence>
<organism evidence="11 12">
    <name type="scientific">Coccidioides immitis (strain RS)</name>
    <name type="common">Valley fever fungus</name>
    <dbReference type="NCBI Taxonomy" id="246410"/>
    <lineage>
        <taxon>Eukaryota</taxon>
        <taxon>Fungi</taxon>
        <taxon>Dikarya</taxon>
        <taxon>Ascomycota</taxon>
        <taxon>Pezizomycotina</taxon>
        <taxon>Eurotiomycetes</taxon>
        <taxon>Eurotiomycetidae</taxon>
        <taxon>Onygenales</taxon>
        <taxon>Onygenaceae</taxon>
        <taxon>Coccidioides</taxon>
    </lineage>
</organism>
<dbReference type="InParanoid" id="J3KI19"/>
<feature type="binding site" evidence="9">
    <location>
        <position position="104"/>
    </location>
    <ligand>
        <name>ATP</name>
        <dbReference type="ChEBI" id="CHEBI:30616"/>
    </ligand>
</feature>
<dbReference type="OMA" id="WALPDCE"/>
<name>J3KI19_COCIM</name>
<evidence type="ECO:0000256" key="5">
    <source>
        <dbReference type="ARBA" id="ARBA00022777"/>
    </source>
</evidence>
<dbReference type="EMBL" id="GG704911">
    <property type="protein sequence ID" value="EAS35564.3"/>
    <property type="molecule type" value="Genomic_DNA"/>
</dbReference>
<evidence type="ECO:0000256" key="9">
    <source>
        <dbReference type="PROSITE-ProRule" id="PRU10141"/>
    </source>
</evidence>
<dbReference type="RefSeq" id="XP_001247147.2">
    <property type="nucleotide sequence ID" value="XM_001247146.2"/>
</dbReference>
<dbReference type="EC" id="2.7.11.1" evidence="1"/>
<dbReference type="Gene3D" id="1.10.510.10">
    <property type="entry name" value="Transferase(Phosphotransferase) domain 1"/>
    <property type="match status" value="1"/>
</dbReference>
<keyword evidence="12" id="KW-1185">Reference proteome</keyword>
<keyword evidence="2" id="KW-0723">Serine/threonine-protein kinase</keyword>
<evidence type="ECO:0000256" key="2">
    <source>
        <dbReference type="ARBA" id="ARBA00022527"/>
    </source>
</evidence>
<dbReference type="GO" id="GO:0050684">
    <property type="term" value="P:regulation of mRNA processing"/>
    <property type="evidence" value="ECO:0007669"/>
    <property type="project" value="TreeGrafter"/>
</dbReference>
<dbReference type="InterPro" id="IPR000719">
    <property type="entry name" value="Prot_kinase_dom"/>
</dbReference>
<dbReference type="GO" id="GO:0005737">
    <property type="term" value="C:cytoplasm"/>
    <property type="evidence" value="ECO:0007669"/>
    <property type="project" value="TreeGrafter"/>
</dbReference>
<dbReference type="OrthoDB" id="4206417at2759"/>
<sequence>MARYSTLSLSLLHPFAPLYSRRLQVGIGYTKFRAMSHDQANLIKYKWIDGVETLEHYVPGGYHPVMIGDVLDDRYHIVDKLGFGGYSTVWLARDSRYDHYVALKVGIAHWGKGALLRETRGLRALSAPLPSSASRQQHLGHGSIPCLLDQFEVHGPNGTHVCYTTTPARCNLHEVSFSRLFPLDVARALSGGLALALAYIHSRGYVHGDIQLQNIFVKLPSSFDALSIDQLYEKYGKSATVDVRRKDGKPLPPNIPPKAVLPLYLGKKAQEFTLADVRVLLSDFGEAFAPGTDIRPGKASNIPLAFQPPEVRFEPDAPLTFSSDIWSLATAIWEIIGIKAIFSTDWVTEDEMTAQHIDELGPMPLSWWDRWEKRGEFFDENVRPIEGREVWPPLDQAFEDFVQVSRRKRGMGEFGKEETIALLHLMRRMLAYLPEDRPTVEEVLKSEWIVKWVMPDFERSLQAQQ</sequence>
<dbReference type="GO" id="GO:0004674">
    <property type="term" value="F:protein serine/threonine kinase activity"/>
    <property type="evidence" value="ECO:0007669"/>
    <property type="project" value="UniProtKB-KW"/>
</dbReference>
<dbReference type="SUPFAM" id="SSF56112">
    <property type="entry name" value="Protein kinase-like (PK-like)"/>
    <property type="match status" value="1"/>
</dbReference>
<comment type="catalytic activity">
    <reaction evidence="7">
        <text>L-threonyl-[protein] + ATP = O-phospho-L-threonyl-[protein] + ADP + H(+)</text>
        <dbReference type="Rhea" id="RHEA:46608"/>
        <dbReference type="Rhea" id="RHEA-COMP:11060"/>
        <dbReference type="Rhea" id="RHEA-COMP:11605"/>
        <dbReference type="ChEBI" id="CHEBI:15378"/>
        <dbReference type="ChEBI" id="CHEBI:30013"/>
        <dbReference type="ChEBI" id="CHEBI:30616"/>
        <dbReference type="ChEBI" id="CHEBI:61977"/>
        <dbReference type="ChEBI" id="CHEBI:456216"/>
        <dbReference type="EC" id="2.7.11.1"/>
    </reaction>
</comment>
<dbReference type="InterPro" id="IPR051334">
    <property type="entry name" value="SRPK"/>
</dbReference>
<dbReference type="PROSITE" id="PS00107">
    <property type="entry name" value="PROTEIN_KINASE_ATP"/>
    <property type="match status" value="1"/>
</dbReference>
<dbReference type="PROSITE" id="PS50011">
    <property type="entry name" value="PROTEIN_KINASE_DOM"/>
    <property type="match status" value="1"/>
</dbReference>
<dbReference type="PANTHER" id="PTHR47634">
    <property type="entry name" value="PROTEIN KINASE DOMAIN-CONTAINING PROTEIN-RELATED"/>
    <property type="match status" value="1"/>
</dbReference>
<comment type="catalytic activity">
    <reaction evidence="8">
        <text>L-seryl-[protein] + ATP = O-phospho-L-seryl-[protein] + ADP + H(+)</text>
        <dbReference type="Rhea" id="RHEA:17989"/>
        <dbReference type="Rhea" id="RHEA-COMP:9863"/>
        <dbReference type="Rhea" id="RHEA-COMP:11604"/>
        <dbReference type="ChEBI" id="CHEBI:15378"/>
        <dbReference type="ChEBI" id="CHEBI:29999"/>
        <dbReference type="ChEBI" id="CHEBI:30616"/>
        <dbReference type="ChEBI" id="CHEBI:83421"/>
        <dbReference type="ChEBI" id="CHEBI:456216"/>
        <dbReference type="EC" id="2.7.11.1"/>
    </reaction>
</comment>
<dbReference type="InterPro" id="IPR011009">
    <property type="entry name" value="Kinase-like_dom_sf"/>
</dbReference>
<evidence type="ECO:0000313" key="11">
    <source>
        <dbReference type="EMBL" id="EAS35564.3"/>
    </source>
</evidence>
<evidence type="ECO:0000256" key="1">
    <source>
        <dbReference type="ARBA" id="ARBA00012513"/>
    </source>
</evidence>
<dbReference type="VEuPathDB" id="FungiDB:CIMG_00918"/>
<gene>
    <name evidence="11" type="ORF">CIMG_00918</name>
</gene>
<keyword evidence="5 11" id="KW-0418">Kinase</keyword>
<dbReference type="Gene3D" id="3.30.200.20">
    <property type="entry name" value="Phosphorylase Kinase, domain 1"/>
    <property type="match status" value="1"/>
</dbReference>
<evidence type="ECO:0000256" key="6">
    <source>
        <dbReference type="ARBA" id="ARBA00022840"/>
    </source>
</evidence>
<accession>J3KI19</accession>
<dbReference type="InterPro" id="IPR017441">
    <property type="entry name" value="Protein_kinase_ATP_BS"/>
</dbReference>
<evidence type="ECO:0000256" key="7">
    <source>
        <dbReference type="ARBA" id="ARBA00047899"/>
    </source>
</evidence>
<keyword evidence="6 9" id="KW-0067">ATP-binding</keyword>